<evidence type="ECO:0000313" key="1">
    <source>
        <dbReference type="EMBL" id="CAE7943056.1"/>
    </source>
</evidence>
<dbReference type="AlphaFoldDB" id="A0A813CFX1"/>
<accession>A0A813CFX1</accession>
<protein>
    <submittedName>
        <fullName evidence="1">Uncharacterized protein</fullName>
    </submittedName>
</protein>
<dbReference type="EMBL" id="CAJNJA010098488">
    <property type="protein sequence ID" value="CAE7943056.1"/>
    <property type="molecule type" value="Genomic_DNA"/>
</dbReference>
<comment type="caution">
    <text evidence="1">The sequence shown here is derived from an EMBL/GenBank/DDBJ whole genome shotgun (WGS) entry which is preliminary data.</text>
</comment>
<sequence length="292" mass="30475">GQRHRLPYVHLTALDAALGLRDLRLDSAEASIQALQVAGPFASAADLDSLETRLQSAIDAVLRTFELLVTPSTLRRLHVTAPLSISLQNEDLALSIACDSYSTAEADVAIAAAIAAALAPYETAAQRDAAIAAALAAFSNTAEVNALITAALLDYSTTAEMNSAISAAVAITAALVPVMLSNAPAWSANPPTWELLKGTNVLRNLRFAGPLLASLQNNTDTLEIDCDSYEKAETYTQAEVNSVVAGAIDALNVTQYRTEAQVSTAISDALVPYYTSAEVDAGIAANGFDGSH</sequence>
<feature type="non-terminal residue" evidence="1">
    <location>
        <position position="1"/>
    </location>
</feature>
<keyword evidence="2" id="KW-1185">Reference proteome</keyword>
<proteinExistence type="predicted"/>
<dbReference type="Proteomes" id="UP000601435">
    <property type="component" value="Unassembled WGS sequence"/>
</dbReference>
<reference evidence="1" key="1">
    <citation type="submission" date="2021-02" db="EMBL/GenBank/DDBJ databases">
        <authorList>
            <person name="Dougan E. K."/>
            <person name="Rhodes N."/>
            <person name="Thang M."/>
            <person name="Chan C."/>
        </authorList>
    </citation>
    <scope>NUCLEOTIDE SEQUENCE</scope>
</reference>
<organism evidence="1 2">
    <name type="scientific">Symbiodinium necroappetens</name>
    <dbReference type="NCBI Taxonomy" id="1628268"/>
    <lineage>
        <taxon>Eukaryota</taxon>
        <taxon>Sar</taxon>
        <taxon>Alveolata</taxon>
        <taxon>Dinophyceae</taxon>
        <taxon>Suessiales</taxon>
        <taxon>Symbiodiniaceae</taxon>
        <taxon>Symbiodinium</taxon>
    </lineage>
</organism>
<name>A0A813CFX1_9DINO</name>
<gene>
    <name evidence="1" type="ORF">SNEC2469_LOCUS34907</name>
</gene>
<dbReference type="OrthoDB" id="10592934at2759"/>
<evidence type="ECO:0000313" key="2">
    <source>
        <dbReference type="Proteomes" id="UP000601435"/>
    </source>
</evidence>
<feature type="non-terminal residue" evidence="1">
    <location>
        <position position="292"/>
    </location>
</feature>